<dbReference type="EMBL" id="KZ852046">
    <property type="protein sequence ID" value="RDH33655.1"/>
    <property type="molecule type" value="Genomic_DNA"/>
</dbReference>
<dbReference type="RefSeq" id="XP_026626677.1">
    <property type="nucleotide sequence ID" value="XM_026766247.1"/>
</dbReference>
<evidence type="ECO:0000313" key="1">
    <source>
        <dbReference type="EMBL" id="RDH33655.1"/>
    </source>
</evidence>
<dbReference type="AlphaFoldDB" id="A0A3F3Q3J1"/>
<keyword evidence="2" id="KW-1185">Reference proteome</keyword>
<sequence>MIVPIIPMLSREGVQYYLRLQAFLFSPLEFHVAYSLESIFITPMKKYHSGDTDQTSHL</sequence>
<dbReference type="Proteomes" id="UP000253729">
    <property type="component" value="Unassembled WGS sequence"/>
</dbReference>
<reference evidence="1 2" key="1">
    <citation type="submission" date="2018-07" db="EMBL/GenBank/DDBJ databases">
        <title>The genomes of Aspergillus section Nigri reveals drivers in fungal speciation.</title>
        <authorList>
            <consortium name="DOE Joint Genome Institute"/>
            <person name="Vesth T.C."/>
            <person name="Nybo J."/>
            <person name="Theobald S."/>
            <person name="Brandl J."/>
            <person name="Frisvad J.C."/>
            <person name="Nielsen K.F."/>
            <person name="Lyhne E.K."/>
            <person name="Kogle M.E."/>
            <person name="Kuo A."/>
            <person name="Riley R."/>
            <person name="Clum A."/>
            <person name="Nolan M."/>
            <person name="Lipzen A."/>
            <person name="Salamov A."/>
            <person name="Henrissat B."/>
            <person name="Wiebenga A."/>
            <person name="De vries R.P."/>
            <person name="Grigoriev I.V."/>
            <person name="Mortensen U.H."/>
            <person name="Andersen M.R."/>
            <person name="Baker S.E."/>
        </authorList>
    </citation>
    <scope>NUCLEOTIDE SEQUENCE [LARGE SCALE GENOMIC DNA]</scope>
    <source>
        <strain evidence="1 2">CBS 139.54b</strain>
    </source>
</reference>
<accession>A0A3F3Q3J1</accession>
<name>A0A3F3Q3J1_9EURO</name>
<protein>
    <submittedName>
        <fullName evidence="1">Uncharacterized protein</fullName>
    </submittedName>
</protein>
<gene>
    <name evidence="1" type="ORF">BDQ94DRAFT_143510</name>
</gene>
<evidence type="ECO:0000313" key="2">
    <source>
        <dbReference type="Proteomes" id="UP000253729"/>
    </source>
</evidence>
<organism evidence="1 2">
    <name type="scientific">Aspergillus welwitschiae</name>
    <dbReference type="NCBI Taxonomy" id="1341132"/>
    <lineage>
        <taxon>Eukaryota</taxon>
        <taxon>Fungi</taxon>
        <taxon>Dikarya</taxon>
        <taxon>Ascomycota</taxon>
        <taxon>Pezizomycotina</taxon>
        <taxon>Eurotiomycetes</taxon>
        <taxon>Eurotiomycetidae</taxon>
        <taxon>Eurotiales</taxon>
        <taxon>Aspergillaceae</taxon>
        <taxon>Aspergillus</taxon>
        <taxon>Aspergillus subgen. Circumdati</taxon>
    </lineage>
</organism>
<proteinExistence type="predicted"/>
<dbReference type="GeneID" id="38134603"/>